<dbReference type="AlphaFoldDB" id="A0A1H1WUN5"/>
<dbReference type="OrthoDB" id="4483486at2"/>
<organism evidence="1 2">
    <name type="scientific">Nocardioides scoriae</name>
    <dbReference type="NCBI Taxonomy" id="642780"/>
    <lineage>
        <taxon>Bacteria</taxon>
        <taxon>Bacillati</taxon>
        <taxon>Actinomycetota</taxon>
        <taxon>Actinomycetes</taxon>
        <taxon>Propionibacteriales</taxon>
        <taxon>Nocardioidaceae</taxon>
        <taxon>Nocardioides</taxon>
    </lineage>
</organism>
<proteinExistence type="predicted"/>
<sequence>MAVVERLVQSPSDTIWEVLGDGWLYPVWVVGASRMREVDDSWPAVGAELHHSVGAWPALLDDTTQVLECEPGTHLLLTARGWPMGEARVDIRLAPEGTATRVRLEEDAVSGPGALVPRPLRSPGIAWRNTETLRRLAFLAERRR</sequence>
<dbReference type="InterPro" id="IPR023393">
    <property type="entry name" value="START-like_dom_sf"/>
</dbReference>
<accession>A0A1H1WUN5</accession>
<dbReference type="RefSeq" id="WP_091731795.1">
    <property type="nucleotide sequence ID" value="NZ_LT629757.1"/>
</dbReference>
<evidence type="ECO:0000313" key="2">
    <source>
        <dbReference type="Proteomes" id="UP000198859"/>
    </source>
</evidence>
<dbReference type="CDD" id="cd07812">
    <property type="entry name" value="SRPBCC"/>
    <property type="match status" value="1"/>
</dbReference>
<dbReference type="STRING" id="642780.SAMN04488570_3251"/>
<dbReference type="Proteomes" id="UP000198859">
    <property type="component" value="Chromosome I"/>
</dbReference>
<dbReference type="SUPFAM" id="SSF55961">
    <property type="entry name" value="Bet v1-like"/>
    <property type="match status" value="1"/>
</dbReference>
<protein>
    <recommendedName>
        <fullName evidence="3">Polyketide cyclase / dehydrase and lipid transport</fullName>
    </recommendedName>
</protein>
<gene>
    <name evidence="1" type="ORF">SAMN04488570_3251</name>
</gene>
<dbReference type="Gene3D" id="3.30.530.20">
    <property type="match status" value="1"/>
</dbReference>
<keyword evidence="2" id="KW-1185">Reference proteome</keyword>
<reference evidence="2" key="1">
    <citation type="submission" date="2016-10" db="EMBL/GenBank/DDBJ databases">
        <authorList>
            <person name="Varghese N."/>
            <person name="Submissions S."/>
        </authorList>
    </citation>
    <scope>NUCLEOTIDE SEQUENCE [LARGE SCALE GENOMIC DNA]</scope>
    <source>
        <strain evidence="2">DSM 22127</strain>
    </source>
</reference>
<evidence type="ECO:0000313" key="1">
    <source>
        <dbReference type="EMBL" id="SDS99869.1"/>
    </source>
</evidence>
<name>A0A1H1WUN5_9ACTN</name>
<dbReference type="EMBL" id="LT629757">
    <property type="protein sequence ID" value="SDS99869.1"/>
    <property type="molecule type" value="Genomic_DNA"/>
</dbReference>
<evidence type="ECO:0008006" key="3">
    <source>
        <dbReference type="Google" id="ProtNLM"/>
    </source>
</evidence>